<dbReference type="GO" id="GO:0043565">
    <property type="term" value="F:sequence-specific DNA binding"/>
    <property type="evidence" value="ECO:0007669"/>
    <property type="project" value="InterPro"/>
</dbReference>
<dbReference type="GO" id="GO:0003700">
    <property type="term" value="F:DNA-binding transcription factor activity"/>
    <property type="evidence" value="ECO:0007669"/>
    <property type="project" value="InterPro"/>
</dbReference>
<dbReference type="PANTHER" id="PTHR43280">
    <property type="entry name" value="ARAC-FAMILY TRANSCRIPTIONAL REGULATOR"/>
    <property type="match status" value="1"/>
</dbReference>
<dbReference type="OrthoDB" id="9774814at2"/>
<evidence type="ECO:0000259" key="4">
    <source>
        <dbReference type="PROSITE" id="PS01124"/>
    </source>
</evidence>
<dbReference type="RefSeq" id="WP_084133690.1">
    <property type="nucleotide sequence ID" value="NZ_FQXM01000035.1"/>
</dbReference>
<dbReference type="PROSITE" id="PS01124">
    <property type="entry name" value="HTH_ARAC_FAMILY_2"/>
    <property type="match status" value="1"/>
</dbReference>
<organism evidence="5 6">
    <name type="scientific">Clostridium grantii DSM 8605</name>
    <dbReference type="NCBI Taxonomy" id="1121316"/>
    <lineage>
        <taxon>Bacteria</taxon>
        <taxon>Bacillati</taxon>
        <taxon>Bacillota</taxon>
        <taxon>Clostridia</taxon>
        <taxon>Eubacteriales</taxon>
        <taxon>Clostridiaceae</taxon>
        <taxon>Clostridium</taxon>
    </lineage>
</organism>
<dbReference type="PANTHER" id="PTHR43280:SF34">
    <property type="entry name" value="ARAC-FAMILY TRANSCRIPTIONAL REGULATOR"/>
    <property type="match status" value="1"/>
</dbReference>
<proteinExistence type="predicted"/>
<dbReference type="InterPro" id="IPR009057">
    <property type="entry name" value="Homeodomain-like_sf"/>
</dbReference>
<dbReference type="Pfam" id="PF12833">
    <property type="entry name" value="HTH_18"/>
    <property type="match status" value="1"/>
</dbReference>
<dbReference type="Proteomes" id="UP000184447">
    <property type="component" value="Unassembled WGS sequence"/>
</dbReference>
<evidence type="ECO:0000256" key="3">
    <source>
        <dbReference type="ARBA" id="ARBA00023163"/>
    </source>
</evidence>
<dbReference type="SUPFAM" id="SSF46689">
    <property type="entry name" value="Homeodomain-like"/>
    <property type="match status" value="2"/>
</dbReference>
<dbReference type="InterPro" id="IPR003313">
    <property type="entry name" value="AraC-bd"/>
</dbReference>
<reference evidence="5 6" key="1">
    <citation type="submission" date="2016-11" db="EMBL/GenBank/DDBJ databases">
        <authorList>
            <person name="Jaros S."/>
            <person name="Januszkiewicz K."/>
            <person name="Wedrychowicz H."/>
        </authorList>
    </citation>
    <scope>NUCLEOTIDE SEQUENCE [LARGE SCALE GENOMIC DNA]</scope>
    <source>
        <strain evidence="5 6">DSM 8605</strain>
    </source>
</reference>
<dbReference type="AlphaFoldDB" id="A0A1M5XSY6"/>
<dbReference type="SUPFAM" id="SSF51215">
    <property type="entry name" value="Regulatory protein AraC"/>
    <property type="match status" value="1"/>
</dbReference>
<keyword evidence="3" id="KW-0804">Transcription</keyword>
<evidence type="ECO:0000313" key="6">
    <source>
        <dbReference type="Proteomes" id="UP000184447"/>
    </source>
</evidence>
<dbReference type="InterPro" id="IPR018060">
    <property type="entry name" value="HTH_AraC"/>
</dbReference>
<evidence type="ECO:0000313" key="5">
    <source>
        <dbReference type="EMBL" id="SHI02628.1"/>
    </source>
</evidence>
<protein>
    <submittedName>
        <fullName evidence="5">AraC-like ligand binding domain-containing protein</fullName>
    </submittedName>
</protein>
<sequence>MIILSKSMVNINTNPNNIFYIYSKSESCKVDNHLNDSYEIFMALSNNIKYFVEGSMYELSKGDIIITTDLEVHRPQVINSDPYERRFIQFKPQFFSQILDAEYNPLKIFTRRVAGKGNKISLSLHKNTPILSYFDSIGDCYKKGDAKNNLLMYSYMIQLLICLDEIYIANTNSLKTLKNIDNRVTKVLTFIEDNYKNKISLDILCESLFIDKFYMSHLFKEATGFTIVEYIQSKRIQNAKKLIMQGKSMTEVCYSSGFEDYSNFYKTFKKLVKLSPKKYSKKYSDSSR</sequence>
<keyword evidence="1" id="KW-0805">Transcription regulation</keyword>
<dbReference type="STRING" id="1121316.SAMN02745207_03894"/>
<dbReference type="SMART" id="SM00342">
    <property type="entry name" value="HTH_ARAC"/>
    <property type="match status" value="1"/>
</dbReference>
<keyword evidence="6" id="KW-1185">Reference proteome</keyword>
<dbReference type="InterPro" id="IPR037923">
    <property type="entry name" value="HTH-like"/>
</dbReference>
<feature type="domain" description="HTH araC/xylS-type" evidence="4">
    <location>
        <begin position="185"/>
        <end position="282"/>
    </location>
</feature>
<dbReference type="EMBL" id="FQXM01000035">
    <property type="protein sequence ID" value="SHI02628.1"/>
    <property type="molecule type" value="Genomic_DNA"/>
</dbReference>
<gene>
    <name evidence="5" type="ORF">SAMN02745207_03894</name>
</gene>
<dbReference type="InterPro" id="IPR018062">
    <property type="entry name" value="HTH_AraC-typ_CS"/>
</dbReference>
<name>A0A1M5XSY6_9CLOT</name>
<keyword evidence="2" id="KW-0238">DNA-binding</keyword>
<dbReference type="PROSITE" id="PS00041">
    <property type="entry name" value="HTH_ARAC_FAMILY_1"/>
    <property type="match status" value="1"/>
</dbReference>
<dbReference type="Pfam" id="PF02311">
    <property type="entry name" value="AraC_binding"/>
    <property type="match status" value="1"/>
</dbReference>
<accession>A0A1M5XSY6</accession>
<evidence type="ECO:0000256" key="2">
    <source>
        <dbReference type="ARBA" id="ARBA00023125"/>
    </source>
</evidence>
<dbReference type="Gene3D" id="1.10.10.60">
    <property type="entry name" value="Homeodomain-like"/>
    <property type="match status" value="2"/>
</dbReference>
<evidence type="ECO:0000256" key="1">
    <source>
        <dbReference type="ARBA" id="ARBA00023015"/>
    </source>
</evidence>